<dbReference type="GO" id="GO:0003700">
    <property type="term" value="F:DNA-binding transcription factor activity"/>
    <property type="evidence" value="ECO:0007669"/>
    <property type="project" value="TreeGrafter"/>
</dbReference>
<evidence type="ECO:0000259" key="4">
    <source>
        <dbReference type="PROSITE" id="PS50042"/>
    </source>
</evidence>
<dbReference type="SUPFAM" id="SSF51206">
    <property type="entry name" value="cAMP-binding domain-like"/>
    <property type="match status" value="1"/>
</dbReference>
<dbReference type="InterPro" id="IPR050397">
    <property type="entry name" value="Env_Response_Regulators"/>
</dbReference>
<reference evidence="5" key="1">
    <citation type="submission" date="2018-06" db="EMBL/GenBank/DDBJ databases">
        <authorList>
            <person name="Zhirakovskaya E."/>
        </authorList>
    </citation>
    <scope>NUCLEOTIDE SEQUENCE</scope>
</reference>
<dbReference type="Pfam" id="PF13545">
    <property type="entry name" value="HTH_Crp_2"/>
    <property type="match status" value="1"/>
</dbReference>
<evidence type="ECO:0000256" key="2">
    <source>
        <dbReference type="ARBA" id="ARBA00023125"/>
    </source>
</evidence>
<feature type="domain" description="Cyclic nucleotide-binding" evidence="4">
    <location>
        <begin position="5"/>
        <end position="95"/>
    </location>
</feature>
<dbReference type="InterPro" id="IPR014710">
    <property type="entry name" value="RmlC-like_jellyroll"/>
</dbReference>
<name>A0A3B0XNY6_9ZZZZ</name>
<dbReference type="InterPro" id="IPR036390">
    <property type="entry name" value="WH_DNA-bd_sf"/>
</dbReference>
<dbReference type="Pfam" id="PF00027">
    <property type="entry name" value="cNMP_binding"/>
    <property type="match status" value="1"/>
</dbReference>
<dbReference type="PROSITE" id="PS50042">
    <property type="entry name" value="CNMP_BINDING_3"/>
    <property type="match status" value="1"/>
</dbReference>
<protein>
    <recommendedName>
        <fullName evidence="4">Cyclic nucleotide-binding domain-containing protein</fullName>
    </recommendedName>
</protein>
<organism evidence="5">
    <name type="scientific">hydrothermal vent metagenome</name>
    <dbReference type="NCBI Taxonomy" id="652676"/>
    <lineage>
        <taxon>unclassified sequences</taxon>
        <taxon>metagenomes</taxon>
        <taxon>ecological metagenomes</taxon>
    </lineage>
</organism>
<dbReference type="PANTHER" id="PTHR24567:SF74">
    <property type="entry name" value="HTH-TYPE TRANSCRIPTIONAL REGULATOR ARCR"/>
    <property type="match status" value="1"/>
</dbReference>
<dbReference type="InterPro" id="IPR000595">
    <property type="entry name" value="cNMP-bd_dom"/>
</dbReference>
<dbReference type="InterPro" id="IPR012318">
    <property type="entry name" value="HTH_CRP"/>
</dbReference>
<dbReference type="EMBL" id="UOFI01000185">
    <property type="protein sequence ID" value="VAW70008.1"/>
    <property type="molecule type" value="Genomic_DNA"/>
</dbReference>
<dbReference type="CDD" id="cd00038">
    <property type="entry name" value="CAP_ED"/>
    <property type="match status" value="1"/>
</dbReference>
<dbReference type="GO" id="GO:0005829">
    <property type="term" value="C:cytosol"/>
    <property type="evidence" value="ECO:0007669"/>
    <property type="project" value="TreeGrafter"/>
</dbReference>
<evidence type="ECO:0000256" key="3">
    <source>
        <dbReference type="ARBA" id="ARBA00023163"/>
    </source>
</evidence>
<keyword evidence="2" id="KW-0238">DNA-binding</keyword>
<keyword evidence="3" id="KW-0804">Transcription</keyword>
<dbReference type="PANTHER" id="PTHR24567">
    <property type="entry name" value="CRP FAMILY TRANSCRIPTIONAL REGULATORY PROTEIN"/>
    <property type="match status" value="1"/>
</dbReference>
<dbReference type="InterPro" id="IPR018490">
    <property type="entry name" value="cNMP-bd_dom_sf"/>
</dbReference>
<evidence type="ECO:0000313" key="5">
    <source>
        <dbReference type="EMBL" id="VAW70008.1"/>
    </source>
</evidence>
<dbReference type="GO" id="GO:0003677">
    <property type="term" value="F:DNA binding"/>
    <property type="evidence" value="ECO:0007669"/>
    <property type="project" value="UniProtKB-KW"/>
</dbReference>
<evidence type="ECO:0000256" key="1">
    <source>
        <dbReference type="ARBA" id="ARBA00023015"/>
    </source>
</evidence>
<dbReference type="SMART" id="SM00100">
    <property type="entry name" value="cNMP"/>
    <property type="match status" value="1"/>
</dbReference>
<proteinExistence type="predicted"/>
<keyword evidence="1" id="KW-0805">Transcription regulation</keyword>
<dbReference type="Gene3D" id="2.60.120.10">
    <property type="entry name" value="Jelly Rolls"/>
    <property type="match status" value="1"/>
</dbReference>
<gene>
    <name evidence="5" type="ORF">MNBD_GAMMA09-1732</name>
</gene>
<dbReference type="SUPFAM" id="SSF46785">
    <property type="entry name" value="Winged helix' DNA-binding domain"/>
    <property type="match status" value="1"/>
</dbReference>
<dbReference type="AlphaFoldDB" id="A0A3B0XNY6"/>
<sequence length="201" mass="23268">MFTNAINALPEWFPNTLLVKCEKKNLKKKEYLFQLDEKATDIFFVERGEVQALKPLPNGASAILQRSSGNEFFAEADMFFSHYTCDARVTRKAVIYCIPKQGLEEHLKRDNDFSMRFSGLLAANTRKLCSRMERLRINRARDRVLHYLVCESDADKVITLKSSLAYFAEELGLEPETLYRTLSELQKENMINRRGETITLV</sequence>
<accession>A0A3B0XNY6</accession>